<evidence type="ECO:0000313" key="3">
    <source>
        <dbReference type="Proteomes" id="UP000005238"/>
    </source>
</evidence>
<keyword evidence="1" id="KW-0472">Membrane</keyword>
<proteinExistence type="predicted"/>
<name>H3GXS0_PHYRM</name>
<reference evidence="2" key="2">
    <citation type="submission" date="2015-06" db="UniProtKB">
        <authorList>
            <consortium name="EnsemblProtists"/>
        </authorList>
    </citation>
    <scope>IDENTIFICATION</scope>
    <source>
        <strain evidence="2">Pr102</strain>
    </source>
</reference>
<dbReference type="EnsemblProtists" id="Phyra82423">
    <property type="protein sequence ID" value="Phyra82423"/>
    <property type="gene ID" value="Phyra82423"/>
</dbReference>
<feature type="transmembrane region" description="Helical" evidence="1">
    <location>
        <begin position="497"/>
        <end position="518"/>
    </location>
</feature>
<sequence length="662" mass="74381">METAGKIEPFRLIHRLLVFAIALWYVAISAQAFVAAVTVLRGLESKDLGVTVYTSKLIAGYAGETTIHDSPLVQNVLGGSTEPRDDAIYLETDTSVSFTGCSTFEGADSSVYSNGFTRLLFTSLQKHARGNLSYVEELELIAPVVDCTFELLVSADEEVTKLRMYYLARQKRNASEVLLLSALMSTQDFQVSQQYQSGAALLASIAAIEDMRATEVVHHFAMAYNYPYEDEPHFAVSELIGVEEDNFWLFKSQPNEGSIDPVKEVRSAYRFGGYIDDPVAQSNVEIVHWNLQADPASELSNWEWHSLASLHDSWAWTHTIHGIFAMDVFFDLEILFFVIYHRARKGHFWVGDAFATISNALLYRGVLIFAANHLNGYWTLTEFCLAIGNEVAGRRSIHYRPEMVHADLLTFFMNVASILSYLFRERIDPVLACTAFEFGFAYRVEIVSGMSSLRNVVAGFAEKDHWLGLINVSPFLTRLSPMKFWTVHEIKTDRKPVVIATVLSIFSMILWLVLYIIARKAYRYCKRKHDGANHRASRYASKECGSEGEDGLTSFESATGSALSKRYGVISGYDNYVVRNDKRYASIDAVYGNGFLVANGKFLLSTEDIFSLLVMKVTRVRFTNIYVYAILADGAVNQTAQLVYPHTIPWDDFGRIGVAKLS</sequence>
<keyword evidence="1" id="KW-0812">Transmembrane</keyword>
<evidence type="ECO:0008006" key="4">
    <source>
        <dbReference type="Google" id="ProtNLM"/>
    </source>
</evidence>
<dbReference type="VEuPathDB" id="FungiDB:KRP23_8238"/>
<dbReference type="eggNOG" id="ENOG502SJWD">
    <property type="taxonomic scope" value="Eukaryota"/>
</dbReference>
<dbReference type="AlphaFoldDB" id="H3GXS0"/>
<dbReference type="HOGENOM" id="CLU_014069_0_0_1"/>
<dbReference type="Proteomes" id="UP000005238">
    <property type="component" value="Unassembled WGS sequence"/>
</dbReference>
<accession>H3GXS0</accession>
<organism evidence="2 3">
    <name type="scientific">Phytophthora ramorum</name>
    <name type="common">Sudden oak death agent</name>
    <dbReference type="NCBI Taxonomy" id="164328"/>
    <lineage>
        <taxon>Eukaryota</taxon>
        <taxon>Sar</taxon>
        <taxon>Stramenopiles</taxon>
        <taxon>Oomycota</taxon>
        <taxon>Peronosporomycetes</taxon>
        <taxon>Peronosporales</taxon>
        <taxon>Peronosporaceae</taxon>
        <taxon>Phytophthora</taxon>
    </lineage>
</organism>
<keyword evidence="3" id="KW-1185">Reference proteome</keyword>
<evidence type="ECO:0000256" key="1">
    <source>
        <dbReference type="SAM" id="Phobius"/>
    </source>
</evidence>
<dbReference type="InParanoid" id="H3GXS0"/>
<dbReference type="EMBL" id="DS566069">
    <property type="status" value="NOT_ANNOTATED_CDS"/>
    <property type="molecule type" value="Genomic_DNA"/>
</dbReference>
<reference evidence="3" key="1">
    <citation type="journal article" date="2006" name="Science">
        <title>Phytophthora genome sequences uncover evolutionary origins and mechanisms of pathogenesis.</title>
        <authorList>
            <person name="Tyler B.M."/>
            <person name="Tripathy S."/>
            <person name="Zhang X."/>
            <person name="Dehal P."/>
            <person name="Jiang R.H."/>
            <person name="Aerts A."/>
            <person name="Arredondo F.D."/>
            <person name="Baxter L."/>
            <person name="Bensasson D."/>
            <person name="Beynon J.L."/>
            <person name="Chapman J."/>
            <person name="Damasceno C.M."/>
            <person name="Dorrance A.E."/>
            <person name="Dou D."/>
            <person name="Dickerman A.W."/>
            <person name="Dubchak I.L."/>
            <person name="Garbelotto M."/>
            <person name="Gijzen M."/>
            <person name="Gordon S.G."/>
            <person name="Govers F."/>
            <person name="Grunwald N.J."/>
            <person name="Huang W."/>
            <person name="Ivors K.L."/>
            <person name="Jones R.W."/>
            <person name="Kamoun S."/>
            <person name="Krampis K."/>
            <person name="Lamour K.H."/>
            <person name="Lee M.K."/>
            <person name="McDonald W.H."/>
            <person name="Medina M."/>
            <person name="Meijer H.J."/>
            <person name="Nordberg E.K."/>
            <person name="Maclean D.J."/>
            <person name="Ospina-Giraldo M.D."/>
            <person name="Morris P.F."/>
            <person name="Phuntumart V."/>
            <person name="Putnam N.H."/>
            <person name="Rash S."/>
            <person name="Rose J.K."/>
            <person name="Sakihama Y."/>
            <person name="Salamov A.A."/>
            <person name="Savidor A."/>
            <person name="Scheuring C.F."/>
            <person name="Smith B.M."/>
            <person name="Sobral B.W."/>
            <person name="Terry A."/>
            <person name="Torto-Alalibo T.A."/>
            <person name="Win J."/>
            <person name="Xu Z."/>
            <person name="Zhang H."/>
            <person name="Grigoriev I.V."/>
            <person name="Rokhsar D.S."/>
            <person name="Boore J.L."/>
        </authorList>
    </citation>
    <scope>NUCLEOTIDE SEQUENCE [LARGE SCALE GENOMIC DNA]</scope>
    <source>
        <strain evidence="3">Pr102</strain>
    </source>
</reference>
<evidence type="ECO:0000313" key="2">
    <source>
        <dbReference type="EnsemblProtists" id="Phyra82423"/>
    </source>
</evidence>
<dbReference type="STRING" id="164328.H3GXS0"/>
<feature type="transmembrane region" description="Helical" evidence="1">
    <location>
        <begin position="12"/>
        <end position="40"/>
    </location>
</feature>
<protein>
    <recommendedName>
        <fullName evidence="4">Transmembrane protein</fullName>
    </recommendedName>
</protein>
<keyword evidence="1" id="KW-1133">Transmembrane helix</keyword>